<evidence type="ECO:0000259" key="1">
    <source>
        <dbReference type="Pfam" id="PF12110"/>
    </source>
</evidence>
<evidence type="ECO:0000313" key="2">
    <source>
        <dbReference type="EMBL" id="GMH26971.1"/>
    </source>
</evidence>
<dbReference type="InterPro" id="IPR037665">
    <property type="entry name" value="Nucleoporin_S59-like"/>
</dbReference>
<evidence type="ECO:0000313" key="3">
    <source>
        <dbReference type="Proteomes" id="UP001279734"/>
    </source>
</evidence>
<sequence length="593" mass="67193">MQENKVSPPEIDSEALPLMRRAEFSYWLQESVYHRVQEDVGCLNESSDLEHIFLLLTGRQLDAAVELAVSRGDVRLACLLSQAGGSMLNRSCIAQQLDLWRIGGLDFNFIENDRIRLYELLAGNIHDASLGKKIDWKRFLGLLMWYALPPGTDLPTVFHTYQHLFDDGKAPNPVPVYIDEGLAEETVNGHIDGKFDLAYYLMHLHANEGTEFGDVKSMFSTFASSNDPLDYHMIWHQRAILEAIGAFSSNDLHILDIGFVSQLLCLGQCHWAIYVILHMPYREDFPYLHATIIKEILFQYCDTWSSQEQQREFIENIGIPSVWLHNAMAVYFQYYGDPTKALEHFIQGSSWQKAHSIFITSVAHSLFLSAQHSEVWRLATSMEDYKSEIEDWDLGAGIYISFYMLRNSMQDDDTTLTKLGSLESKDAACREFFGCLNESLVILGIRLPMDARVAYSKMAEEICALLLSDRGEDSMPEIQLRCFDTMASAPIPEDLRACDLQDAVSVFTNTHTCQHHTKDHWGSVLLECKSSRAQAPVLKLSYARTSIVLEPSTCFRDIENAINQKNDKSIRGADSGSSFRFQVFINGESGAHA</sequence>
<proteinExistence type="predicted"/>
<dbReference type="InterPro" id="IPR021967">
    <property type="entry name" value="Nup98_C"/>
</dbReference>
<dbReference type="GO" id="GO:0005643">
    <property type="term" value="C:nuclear pore"/>
    <property type="evidence" value="ECO:0007669"/>
    <property type="project" value="InterPro"/>
</dbReference>
<gene>
    <name evidence="2" type="ORF">Nepgr_028814</name>
</gene>
<dbReference type="PANTHER" id="PTHR23198">
    <property type="entry name" value="NUCLEOPORIN"/>
    <property type="match status" value="1"/>
</dbReference>
<comment type="caution">
    <text evidence="2">The sequence shown here is derived from an EMBL/GenBank/DDBJ whole genome shotgun (WGS) entry which is preliminary data.</text>
</comment>
<name>A0AAD3Y4Y1_NEPGR</name>
<organism evidence="2 3">
    <name type="scientific">Nepenthes gracilis</name>
    <name type="common">Slender pitcher plant</name>
    <dbReference type="NCBI Taxonomy" id="150966"/>
    <lineage>
        <taxon>Eukaryota</taxon>
        <taxon>Viridiplantae</taxon>
        <taxon>Streptophyta</taxon>
        <taxon>Embryophyta</taxon>
        <taxon>Tracheophyta</taxon>
        <taxon>Spermatophyta</taxon>
        <taxon>Magnoliopsida</taxon>
        <taxon>eudicotyledons</taxon>
        <taxon>Gunneridae</taxon>
        <taxon>Pentapetalae</taxon>
        <taxon>Caryophyllales</taxon>
        <taxon>Nepenthaceae</taxon>
        <taxon>Nepenthes</taxon>
    </lineage>
</organism>
<protein>
    <recommendedName>
        <fullName evidence="1">Nuclear pore complex protein NUP96 C-terminal domain-containing protein</fullName>
    </recommendedName>
</protein>
<accession>A0AAD3Y4Y1</accession>
<dbReference type="Pfam" id="PF12110">
    <property type="entry name" value="Nup96"/>
    <property type="match status" value="1"/>
</dbReference>
<reference evidence="2" key="1">
    <citation type="submission" date="2023-05" db="EMBL/GenBank/DDBJ databases">
        <title>Nepenthes gracilis genome sequencing.</title>
        <authorList>
            <person name="Fukushima K."/>
        </authorList>
    </citation>
    <scope>NUCLEOTIDE SEQUENCE</scope>
    <source>
        <strain evidence="2">SING2019-196</strain>
    </source>
</reference>
<dbReference type="FunFam" id="1.25.40.690:FF:000002">
    <property type="entry name" value="Nuclear pore complex protein NUP96"/>
    <property type="match status" value="1"/>
</dbReference>
<dbReference type="AlphaFoldDB" id="A0AAD3Y4Y1"/>
<keyword evidence="3" id="KW-1185">Reference proteome</keyword>
<feature type="domain" description="Nuclear pore complex protein NUP96 C-terminal" evidence="1">
    <location>
        <begin position="50"/>
        <end position="331"/>
    </location>
</feature>
<dbReference type="Gene3D" id="1.25.40.690">
    <property type="match status" value="1"/>
</dbReference>
<dbReference type="PANTHER" id="PTHR23198:SF26">
    <property type="entry name" value="NUCLEAR PORE COMPLEX PROTEIN NUP96"/>
    <property type="match status" value="1"/>
</dbReference>
<dbReference type="Proteomes" id="UP001279734">
    <property type="component" value="Unassembled WGS sequence"/>
</dbReference>
<dbReference type="EMBL" id="BSYO01000032">
    <property type="protein sequence ID" value="GMH26971.1"/>
    <property type="molecule type" value="Genomic_DNA"/>
</dbReference>